<evidence type="ECO:0000313" key="3">
    <source>
        <dbReference type="Proteomes" id="UP000701853"/>
    </source>
</evidence>
<gene>
    <name evidence="2" type="ORF">CXB51_015562</name>
</gene>
<sequence length="84" mass="9677">MESFYFPALNLVPKGKIFSPENLSQASIPMKKRQTLMARMRRSMKEVHEVEVAILVQRDRRAEPRASISPTKHVGGRRGMRRKG</sequence>
<feature type="compositionally biased region" description="Basic residues" evidence="1">
    <location>
        <begin position="74"/>
        <end position="84"/>
    </location>
</feature>
<feature type="region of interest" description="Disordered" evidence="1">
    <location>
        <begin position="60"/>
        <end position="84"/>
    </location>
</feature>
<dbReference type="Proteomes" id="UP000701853">
    <property type="component" value="Chromosome 6"/>
</dbReference>
<name>A0A8J5YU33_9ROSI</name>
<dbReference type="AlphaFoldDB" id="A0A8J5YU33"/>
<proteinExistence type="predicted"/>
<accession>A0A8J5YU33</accession>
<keyword evidence="3" id="KW-1185">Reference proteome</keyword>
<comment type="caution">
    <text evidence="2">The sequence shown here is derived from an EMBL/GenBank/DDBJ whole genome shotgun (WGS) entry which is preliminary data.</text>
</comment>
<evidence type="ECO:0000313" key="2">
    <source>
        <dbReference type="EMBL" id="KAG8489868.1"/>
    </source>
</evidence>
<evidence type="ECO:0000256" key="1">
    <source>
        <dbReference type="SAM" id="MobiDB-lite"/>
    </source>
</evidence>
<reference evidence="2 3" key="1">
    <citation type="journal article" date="2021" name="bioRxiv">
        <title>The Gossypium anomalum genome as a resource for cotton improvement and evolutionary analysis of hybrid incompatibility.</title>
        <authorList>
            <person name="Grover C.E."/>
            <person name="Yuan D."/>
            <person name="Arick M.A."/>
            <person name="Miller E.R."/>
            <person name="Hu G."/>
            <person name="Peterson D.G."/>
            <person name="Wendel J.F."/>
            <person name="Udall J.A."/>
        </authorList>
    </citation>
    <scope>NUCLEOTIDE SEQUENCE [LARGE SCALE GENOMIC DNA]</scope>
    <source>
        <strain evidence="2">JFW-Udall</strain>
        <tissue evidence="2">Leaf</tissue>
    </source>
</reference>
<dbReference type="EMBL" id="JAHUZN010000006">
    <property type="protein sequence ID" value="KAG8489868.1"/>
    <property type="molecule type" value="Genomic_DNA"/>
</dbReference>
<protein>
    <submittedName>
        <fullName evidence="2">Uncharacterized protein</fullName>
    </submittedName>
</protein>
<organism evidence="2 3">
    <name type="scientific">Gossypium anomalum</name>
    <dbReference type="NCBI Taxonomy" id="47600"/>
    <lineage>
        <taxon>Eukaryota</taxon>
        <taxon>Viridiplantae</taxon>
        <taxon>Streptophyta</taxon>
        <taxon>Embryophyta</taxon>
        <taxon>Tracheophyta</taxon>
        <taxon>Spermatophyta</taxon>
        <taxon>Magnoliopsida</taxon>
        <taxon>eudicotyledons</taxon>
        <taxon>Gunneridae</taxon>
        <taxon>Pentapetalae</taxon>
        <taxon>rosids</taxon>
        <taxon>malvids</taxon>
        <taxon>Malvales</taxon>
        <taxon>Malvaceae</taxon>
        <taxon>Malvoideae</taxon>
        <taxon>Gossypium</taxon>
    </lineage>
</organism>